<dbReference type="Proteomes" id="UP000032552">
    <property type="component" value="Unassembled WGS sequence"/>
</dbReference>
<accession>A0A0C9QB14</accession>
<proteinExistence type="predicted"/>
<sequence>MKKWFLLATAILTFSGVSGAALYQHQANAGTDTKTVTVTTPKKQPAATVKPKKENATASSTVAVTNSSAATTQPSEEISSSSTVATVHTETASTASTTQATPSVSAEDVSNTAPVYLGTWQNEHVTLTITADQLTVVQAGVTTKTGYKVTPEGNGFVLIPTDVGADAIYLVPVSGGLEWVAPGVASPLILHHA</sequence>
<feature type="compositionally biased region" description="Low complexity" evidence="1">
    <location>
        <begin position="79"/>
        <end position="106"/>
    </location>
</feature>
<dbReference type="GeneID" id="57090548"/>
<comment type="caution">
    <text evidence="3">The sequence shown here is derived from an EMBL/GenBank/DDBJ whole genome shotgun (WGS) entry which is preliminary data.</text>
</comment>
<keyword evidence="2" id="KW-0732">Signal</keyword>
<feature type="compositionally biased region" description="Low complexity" evidence="1">
    <location>
        <begin position="31"/>
        <end position="43"/>
    </location>
</feature>
<dbReference type="EMBL" id="BAYM01000030">
    <property type="protein sequence ID" value="GAN35838.1"/>
    <property type="molecule type" value="Genomic_DNA"/>
</dbReference>
<feature type="signal peptide" evidence="2">
    <location>
        <begin position="1"/>
        <end position="20"/>
    </location>
</feature>
<name>A0A0C9QB14_LACPA</name>
<feature type="compositionally biased region" description="Low complexity" evidence="1">
    <location>
        <begin position="56"/>
        <end position="72"/>
    </location>
</feature>
<gene>
    <name evidence="3" type="ORF">LC0644_0427</name>
</gene>
<evidence type="ECO:0008006" key="5">
    <source>
        <dbReference type="Google" id="ProtNLM"/>
    </source>
</evidence>
<evidence type="ECO:0000256" key="1">
    <source>
        <dbReference type="SAM" id="MobiDB-lite"/>
    </source>
</evidence>
<evidence type="ECO:0000313" key="4">
    <source>
        <dbReference type="Proteomes" id="UP000032552"/>
    </source>
</evidence>
<feature type="chain" id="PRO_5039596756" description="Extracellular protein" evidence="2">
    <location>
        <begin position="21"/>
        <end position="193"/>
    </location>
</feature>
<evidence type="ECO:0000313" key="3">
    <source>
        <dbReference type="EMBL" id="GAN35838.1"/>
    </source>
</evidence>
<reference evidence="4" key="1">
    <citation type="submission" date="2014-05" db="EMBL/GenBank/DDBJ databases">
        <title>Whole genome sequencing of Lactobacillus casei NRIC0644.</title>
        <authorList>
            <person name="Atarashi H."/>
            <person name="Yoshida Y."/>
            <person name="Fujimura S."/>
            <person name="Tanaka N."/>
            <person name="Shiwa Y."/>
            <person name="Yoshikawa H."/>
            <person name="Okada S."/>
            <person name="Nakagawa J."/>
        </authorList>
    </citation>
    <scope>NUCLEOTIDE SEQUENCE [LARGE SCALE GENOMIC DNA]</scope>
    <source>
        <strain evidence="4">NRIC0644</strain>
    </source>
</reference>
<evidence type="ECO:0000256" key="2">
    <source>
        <dbReference type="SAM" id="SignalP"/>
    </source>
</evidence>
<feature type="region of interest" description="Disordered" evidence="1">
    <location>
        <begin position="31"/>
        <end position="108"/>
    </location>
</feature>
<protein>
    <recommendedName>
        <fullName evidence="5">Extracellular protein</fullName>
    </recommendedName>
</protein>
<dbReference type="AlphaFoldDB" id="A0A0C9QB14"/>
<organism evidence="3 4">
    <name type="scientific">Lacticaseibacillus paracasei NRIC 0644</name>
    <dbReference type="NCBI Taxonomy" id="1435038"/>
    <lineage>
        <taxon>Bacteria</taxon>
        <taxon>Bacillati</taxon>
        <taxon>Bacillota</taxon>
        <taxon>Bacilli</taxon>
        <taxon>Lactobacillales</taxon>
        <taxon>Lactobacillaceae</taxon>
        <taxon>Lacticaseibacillus</taxon>
    </lineage>
</organism>
<dbReference type="RefSeq" id="WP_003566161.1">
    <property type="nucleotide sequence ID" value="NZ_BAYM01000030.1"/>
</dbReference>